<evidence type="ECO:0000256" key="2">
    <source>
        <dbReference type="ARBA" id="ARBA00023027"/>
    </source>
</evidence>
<dbReference type="Gene3D" id="3.30.460.80">
    <property type="entry name" value="NADH:ubiquinone oxidoreductase, 30kDa subunit"/>
    <property type="match status" value="1"/>
</dbReference>
<dbReference type="GO" id="GO:0016651">
    <property type="term" value="F:oxidoreductase activity, acting on NAD(P)H"/>
    <property type="evidence" value="ECO:0007669"/>
    <property type="project" value="InterPro"/>
</dbReference>
<dbReference type="PANTHER" id="PTHR43485:SF1">
    <property type="entry name" value="FORMATE HYDROGENLYASE SUBUNIT 5-RELATED"/>
    <property type="match status" value="1"/>
</dbReference>
<feature type="binding site" evidence="3">
    <location>
        <position position="217"/>
    </location>
    <ligand>
        <name>Mg(2+)</name>
        <dbReference type="ChEBI" id="CHEBI:18420"/>
    </ligand>
</feature>
<dbReference type="InterPro" id="IPR001268">
    <property type="entry name" value="NADH_UbQ_OxRdtase_30kDa_su"/>
</dbReference>
<evidence type="ECO:0000256" key="3">
    <source>
        <dbReference type="PIRSR" id="PIRSR601501-1"/>
    </source>
</evidence>
<dbReference type="eggNOG" id="COG3261">
    <property type="taxonomic scope" value="Bacteria"/>
</dbReference>
<dbReference type="HOGENOM" id="CLU_015134_3_1_0"/>
<dbReference type="InterPro" id="IPR029014">
    <property type="entry name" value="NiFe-Hase_large"/>
</dbReference>
<keyword evidence="7" id="KW-1185">Reference proteome</keyword>
<dbReference type="InParanoid" id="Q0F384"/>
<gene>
    <name evidence="6" type="ORF">SPV1_04533</name>
</gene>
<dbReference type="Pfam" id="PF00374">
    <property type="entry name" value="NiFeSe_Hases"/>
    <property type="match status" value="1"/>
</dbReference>
<dbReference type="GO" id="GO:0008137">
    <property type="term" value="F:NADH dehydrogenase (ubiquinone) activity"/>
    <property type="evidence" value="ECO:0007669"/>
    <property type="project" value="InterPro"/>
</dbReference>
<comment type="caution">
    <text evidence="6">The sequence shown here is derived from an EMBL/GenBank/DDBJ whole genome shotgun (WGS) entry which is preliminary data.</text>
</comment>
<dbReference type="OrthoDB" id="9801496at2"/>
<keyword evidence="2" id="KW-0520">NAD</keyword>
<dbReference type="GO" id="GO:0051287">
    <property type="term" value="F:NAD binding"/>
    <property type="evidence" value="ECO:0007669"/>
    <property type="project" value="InterPro"/>
</dbReference>
<accession>Q0F384</accession>
<dbReference type="InterPro" id="IPR052197">
    <property type="entry name" value="ComplexI_49kDa-like"/>
</dbReference>
<name>Q0F384_9PROT</name>
<feature type="domain" description="NADH:ubiquinone oxidoreductase 30kDa subunit" evidence="4">
    <location>
        <begin position="55"/>
        <end position="154"/>
    </location>
</feature>
<sequence length="532" mass="59764">MTQPINTWFVEHLGDCDIHSIWLNDHRPEHMPCLEIRRLDWAHAACEARRLGMRLVALWGAEAGCHDRDAHAMYAYMAFAHPEHRHTLLRTPLAAENPELPSISGHYIAACRMERHMQDMFGIHITDIPDPRPWIKHEHWPREAYPLRVDFDARPPLLAEAHGDYDYVRSGSEGVYEIPVGPVHAGIIEPGHFRFLAVGEHILNMEERLGYVHKGIERAMQSKSAEEGLKVASRISGDSTVAHAWAFAQACEYAGQIDVPRRASFIRAILCERERIANHIGDIGAVCNDAAFAFMLHQMHRLREDMARLHLELFGHRLLMNTLIPGGVLVDLGERAIGLLREQTLAIANEVEHLRAIYADHPSIQGRVIGSGMVPVEDAQDIGLLGYVGRASGHYPDERIEEAYAPYDELEVNVPQGKLGDVATRVWVRFEEIAESSRLISELLEKMPEGPIVANWLPPEPGVSGFAAIEGWRGEIAAWVRFGEGGQIDRCFVRDPSVINWLGLELAVREVPVPDFPLNNKSFNCSYSGNDL</sequence>
<dbReference type="InterPro" id="IPR037232">
    <property type="entry name" value="NADH_quin_OxRdtase_su_C/D-like"/>
</dbReference>
<evidence type="ECO:0000259" key="4">
    <source>
        <dbReference type="Pfam" id="PF00329"/>
    </source>
</evidence>
<dbReference type="Gene3D" id="1.10.645.10">
    <property type="entry name" value="Cytochrome-c3 Hydrogenase, chain B"/>
    <property type="match status" value="1"/>
</dbReference>
<keyword evidence="1" id="KW-0560">Oxidoreductase</keyword>
<dbReference type="Pfam" id="PF00346">
    <property type="entry name" value="Complex1_49kDa"/>
    <property type="match status" value="1"/>
</dbReference>
<evidence type="ECO:0000256" key="1">
    <source>
        <dbReference type="ARBA" id="ARBA00023002"/>
    </source>
</evidence>
<dbReference type="RefSeq" id="WP_009851202.1">
    <property type="nucleotide sequence ID" value="NZ_DS022295.1"/>
</dbReference>
<reference evidence="6 7" key="1">
    <citation type="submission" date="2006-09" db="EMBL/GenBank/DDBJ databases">
        <authorList>
            <person name="Emerson D."/>
            <person name="Ferriera S."/>
            <person name="Johnson J."/>
            <person name="Kravitz S."/>
            <person name="Halpern A."/>
            <person name="Remington K."/>
            <person name="Beeson K."/>
            <person name="Tran B."/>
            <person name="Rogers Y.-H."/>
            <person name="Friedman R."/>
            <person name="Venter J.C."/>
        </authorList>
    </citation>
    <scope>NUCLEOTIDE SEQUENCE [LARGE SCALE GENOMIC DNA]</scope>
    <source>
        <strain evidence="6 7">PV-1</strain>
    </source>
</reference>
<dbReference type="Pfam" id="PF00329">
    <property type="entry name" value="Complex1_30kDa"/>
    <property type="match status" value="1"/>
</dbReference>
<dbReference type="Proteomes" id="UP000005297">
    <property type="component" value="Unassembled WGS sequence"/>
</dbReference>
<dbReference type="EMBL" id="AATS01000001">
    <property type="protein sequence ID" value="EAU56057.1"/>
    <property type="molecule type" value="Genomic_DNA"/>
</dbReference>
<keyword evidence="3" id="KW-0479">Metal-binding</keyword>
<dbReference type="FunCoup" id="Q0F384">
    <property type="interactions" value="61"/>
</dbReference>
<evidence type="ECO:0000313" key="7">
    <source>
        <dbReference type="Proteomes" id="UP000005297"/>
    </source>
</evidence>
<feature type="binding site" evidence="3">
    <location>
        <position position="493"/>
    </location>
    <ligand>
        <name>Mg(2+)</name>
        <dbReference type="ChEBI" id="CHEBI:18420"/>
    </ligand>
</feature>
<dbReference type="GO" id="GO:0048038">
    <property type="term" value="F:quinone binding"/>
    <property type="evidence" value="ECO:0007669"/>
    <property type="project" value="InterPro"/>
</dbReference>
<proteinExistence type="predicted"/>
<dbReference type="PANTHER" id="PTHR43485">
    <property type="entry name" value="HYDROGENASE-4 COMPONENT G"/>
    <property type="match status" value="1"/>
</dbReference>
<protein>
    <submittedName>
        <fullName evidence="6">Hydrogenase subunit</fullName>
    </submittedName>
</protein>
<dbReference type="InterPro" id="IPR001135">
    <property type="entry name" value="NADH_Q_OxRdtase_suD"/>
</dbReference>
<dbReference type="InterPro" id="IPR001501">
    <property type="entry name" value="Ni-dep_hyd_lsu"/>
</dbReference>
<dbReference type="STRING" id="314344.AL013_12060"/>
<dbReference type="AlphaFoldDB" id="Q0F384"/>
<keyword evidence="3" id="KW-0460">Magnesium</keyword>
<evidence type="ECO:0000313" key="6">
    <source>
        <dbReference type="EMBL" id="EAU56057.1"/>
    </source>
</evidence>
<evidence type="ECO:0000259" key="5">
    <source>
        <dbReference type="Pfam" id="PF00346"/>
    </source>
</evidence>
<feature type="domain" description="NADH-quinone oxidoreductase subunit D" evidence="5">
    <location>
        <begin position="296"/>
        <end position="454"/>
    </location>
</feature>
<dbReference type="GO" id="GO:0016151">
    <property type="term" value="F:nickel cation binding"/>
    <property type="evidence" value="ECO:0007669"/>
    <property type="project" value="InterPro"/>
</dbReference>
<organism evidence="6 7">
    <name type="scientific">Mariprofundus ferrooxydans PV-1</name>
    <dbReference type="NCBI Taxonomy" id="314345"/>
    <lineage>
        <taxon>Bacteria</taxon>
        <taxon>Pseudomonadati</taxon>
        <taxon>Pseudomonadota</taxon>
        <taxon>Candidatius Mariprofundia</taxon>
        <taxon>Mariprofundales</taxon>
        <taxon>Mariprofundaceae</taxon>
        <taxon>Mariprofundus</taxon>
    </lineage>
</organism>
<dbReference type="SUPFAM" id="SSF56762">
    <property type="entry name" value="HydB/Nqo4-like"/>
    <property type="match status" value="1"/>
</dbReference>
<dbReference type="SUPFAM" id="SSF143243">
    <property type="entry name" value="Nqo5-like"/>
    <property type="match status" value="1"/>
</dbReference>